<evidence type="ECO:0000313" key="2">
    <source>
        <dbReference type="Proteomes" id="UP000203626"/>
    </source>
</evidence>
<reference evidence="1 2" key="1">
    <citation type="journal article" date="2016" name="J. Gen. Virol.">
        <title>Genomic characterization of a novel poxvirus from a flying fox: evidence for a new genus?</title>
        <authorList>
            <person name="O'Dea M.A."/>
            <person name="Tu S.L."/>
            <person name="Pang S."/>
            <person name="De Ridder T."/>
            <person name="Jackson B."/>
            <person name="Upton C."/>
        </authorList>
    </citation>
    <scope>NUCLEOTIDE SEQUENCE [LARGE SCALE GENOMIC DNA]</scope>
    <source>
        <strain evidence="1 2">Australia</strain>
    </source>
</reference>
<dbReference type="RefSeq" id="YP_009268730.1">
    <property type="nucleotide sequence ID" value="NC_030656.1"/>
</dbReference>
<accession>A0A1B1MRD6</accession>
<dbReference type="OrthoDB" id="35322at10239"/>
<keyword evidence="2" id="KW-1185">Reference proteome</keyword>
<dbReference type="Proteomes" id="UP000203626">
    <property type="component" value="Segment"/>
</dbReference>
<dbReference type="GeneID" id="28340342"/>
<name>A0A1B1MRD6_9POXV</name>
<dbReference type="KEGG" id="vg:28340342"/>
<sequence length="180" mass="19890">MSPFAIAAPDFVQEIEDLLTNKEAKLFSITSRLQALLVYMNVISSDYEASNVCALVESYGTTSASKICYTNATADFLQHSLTAIICLQNNGKTKIITMSNDKEKPVNSGFVITLKKGAICIIPSSYDVYVENTCKQTLKELATKYMFIPLNKKNTLVNPVTIRMNPSPLDCQSILLKMNS</sequence>
<protein>
    <submittedName>
        <fullName evidence="1">Uncharacterized protein</fullName>
    </submittedName>
</protein>
<gene>
    <name evidence="1" type="ORF">PTPV-Aus-015</name>
</gene>
<proteinExistence type="predicted"/>
<dbReference type="EMBL" id="KU980965">
    <property type="protein sequence ID" value="ANS71099.1"/>
    <property type="molecule type" value="Genomic_DNA"/>
</dbReference>
<evidence type="ECO:0000313" key="1">
    <source>
        <dbReference type="EMBL" id="ANS71099.1"/>
    </source>
</evidence>
<organism evidence="1 2">
    <name type="scientific">Pteropox virus</name>
    <dbReference type="NCBI Taxonomy" id="1873698"/>
    <lineage>
        <taxon>Viruses</taxon>
        <taxon>Varidnaviria</taxon>
        <taxon>Bamfordvirae</taxon>
        <taxon>Nucleocytoviricota</taxon>
        <taxon>Pokkesviricetes</taxon>
        <taxon>Chitovirales</taxon>
        <taxon>Poxviridae</taxon>
        <taxon>Chordopoxvirinae</taxon>
        <taxon>Pteropopoxvirus</taxon>
        <taxon>Pteropopoxvirus pteropox</taxon>
    </lineage>
</organism>